<dbReference type="Proteomes" id="UP001153292">
    <property type="component" value="Chromosome 26"/>
</dbReference>
<evidence type="ECO:0000313" key="1">
    <source>
        <dbReference type="EMBL" id="CAH0403830.1"/>
    </source>
</evidence>
<keyword evidence="2" id="KW-1185">Reference proteome</keyword>
<accession>A0ABN8BC28</accession>
<organism evidence="1 2">
    <name type="scientific">Chilo suppressalis</name>
    <name type="common">Asiatic rice borer moth</name>
    <dbReference type="NCBI Taxonomy" id="168631"/>
    <lineage>
        <taxon>Eukaryota</taxon>
        <taxon>Metazoa</taxon>
        <taxon>Ecdysozoa</taxon>
        <taxon>Arthropoda</taxon>
        <taxon>Hexapoda</taxon>
        <taxon>Insecta</taxon>
        <taxon>Pterygota</taxon>
        <taxon>Neoptera</taxon>
        <taxon>Endopterygota</taxon>
        <taxon>Lepidoptera</taxon>
        <taxon>Glossata</taxon>
        <taxon>Ditrysia</taxon>
        <taxon>Pyraloidea</taxon>
        <taxon>Crambidae</taxon>
        <taxon>Crambinae</taxon>
        <taxon>Chilo</taxon>
    </lineage>
</organism>
<evidence type="ECO:0000313" key="2">
    <source>
        <dbReference type="Proteomes" id="UP001153292"/>
    </source>
</evidence>
<protein>
    <submittedName>
        <fullName evidence="1">Uncharacterized protein</fullName>
    </submittedName>
</protein>
<proteinExistence type="predicted"/>
<sequence>MGSEKVYGCCCQLVAYGKDIADLDTLVQNLKTTVKGVKIEVVEDYKIIEKDWLLPDQLKTFPGIGLGLCHLTFIAISYQDTIRVPNDSMYRVFLGLMEAKLEVIKSDLPVVPRLTNQIKPLGVTRDMLRVAQNTAKISRIFHSIVCRARWPGGSARRGEAGCSGVAVVSAGAAGERGVGERATLCCGARGHLN</sequence>
<dbReference type="EMBL" id="OU963919">
    <property type="protein sequence ID" value="CAH0403830.1"/>
    <property type="molecule type" value="Genomic_DNA"/>
</dbReference>
<gene>
    <name evidence="1" type="ORF">CHILSU_LOCUS7121</name>
</gene>
<name>A0ABN8BC28_CHISP</name>
<reference evidence="1" key="1">
    <citation type="submission" date="2021-12" db="EMBL/GenBank/DDBJ databases">
        <authorList>
            <person name="King R."/>
        </authorList>
    </citation>
    <scope>NUCLEOTIDE SEQUENCE</scope>
</reference>